<dbReference type="AlphaFoldDB" id="A5FM82"/>
<protein>
    <submittedName>
        <fullName evidence="1">Uncharacterized protein</fullName>
    </submittedName>
</protein>
<sequence>MAKLLNHKTILSKIFNISEISTEEDFVACTTEIDDIGECKHSGLLICFENELKYFHFDGAVKLTDTIPDNLYFKKLDLINEELVCSFLWHCEKLSSEATPMYGWLFDESYYDSNADYYLKGAKYDITTCVGFCIKVLTGFLENHYLQTSDWDFSTLDSLGDIKDKFFNYLKKIAFNEGISVEELLDKDNLKRILPAELFSSSFFERTPIRKENTDGILNHIENYFTSLKVA</sequence>
<proteinExistence type="predicted"/>
<accession>A5FM82</accession>
<organism evidence="1 2">
    <name type="scientific">Flavobacterium johnsoniae (strain ATCC 17061 / DSM 2064 / JCM 8514 / BCRC 14874 / CCUG 350202 / NBRC 14942 / NCIMB 11054 / UW101)</name>
    <name type="common">Cytophaga johnsonae</name>
    <dbReference type="NCBI Taxonomy" id="376686"/>
    <lineage>
        <taxon>Bacteria</taxon>
        <taxon>Pseudomonadati</taxon>
        <taxon>Bacteroidota</taxon>
        <taxon>Flavobacteriia</taxon>
        <taxon>Flavobacteriales</taxon>
        <taxon>Flavobacteriaceae</taxon>
        <taxon>Flavobacterium</taxon>
    </lineage>
</organism>
<name>A5FM82_FLAJ1</name>
<dbReference type="OrthoDB" id="799238at2"/>
<dbReference type="EMBL" id="CP000685">
    <property type="protein sequence ID" value="ABQ03693.1"/>
    <property type="molecule type" value="Genomic_DNA"/>
</dbReference>
<dbReference type="Proteomes" id="UP000006694">
    <property type="component" value="Chromosome"/>
</dbReference>
<gene>
    <name evidence="1" type="ordered locus">Fjoh_0658</name>
</gene>
<dbReference type="GeneID" id="31763530"/>
<reference evidence="1 2" key="1">
    <citation type="journal article" date="2009" name="Appl. Environ. Microbiol.">
        <title>Novel features of the polysaccharide-digesting gliding bacterium Flavobacterium johnsoniae as revealed by genome sequence analysis.</title>
        <authorList>
            <person name="McBride M.J."/>
            <person name="Xie G."/>
            <person name="Martens E.C."/>
            <person name="Lapidus A."/>
            <person name="Henrissat B."/>
            <person name="Rhodes R.G."/>
            <person name="Goltsman E."/>
            <person name="Wang W."/>
            <person name="Xu J."/>
            <person name="Hunnicutt D.W."/>
            <person name="Staroscik A.M."/>
            <person name="Hoover T.R."/>
            <person name="Cheng Y.Q."/>
            <person name="Stein J.L."/>
        </authorList>
    </citation>
    <scope>NUCLEOTIDE SEQUENCE [LARGE SCALE GENOMIC DNA]</scope>
    <source>
        <strain evidence="2">ATCC 17061 / DSM 2064 / JCM 8514 / BCRC 14874 / CCUG 350202 / NBRC 14942 / NCIMB 11054 / UW101</strain>
    </source>
</reference>
<evidence type="ECO:0000313" key="1">
    <source>
        <dbReference type="EMBL" id="ABQ03693.1"/>
    </source>
</evidence>
<keyword evidence="2" id="KW-1185">Reference proteome</keyword>
<dbReference type="KEGG" id="fjo:Fjoh_0658"/>
<dbReference type="RefSeq" id="WP_012022747.1">
    <property type="nucleotide sequence ID" value="NC_009441.1"/>
</dbReference>
<evidence type="ECO:0000313" key="2">
    <source>
        <dbReference type="Proteomes" id="UP000006694"/>
    </source>
</evidence>
<dbReference type="HOGENOM" id="CLU_1184011_0_0_10"/>